<proteinExistence type="predicted"/>
<dbReference type="EMBL" id="BGPR01004980">
    <property type="protein sequence ID" value="GBN05562.1"/>
    <property type="molecule type" value="Genomic_DNA"/>
</dbReference>
<comment type="caution">
    <text evidence="2">The sequence shown here is derived from an EMBL/GenBank/DDBJ whole genome shotgun (WGS) entry which is preliminary data.</text>
</comment>
<accession>A0A4Y2KTP6</accession>
<name>A0A4Y2KTP6_ARAVE</name>
<keyword evidence="3" id="KW-1185">Reference proteome</keyword>
<feature type="region of interest" description="Disordered" evidence="1">
    <location>
        <begin position="1"/>
        <end position="21"/>
    </location>
</feature>
<protein>
    <submittedName>
        <fullName evidence="2">Uncharacterized protein</fullName>
    </submittedName>
</protein>
<dbReference type="Proteomes" id="UP000499080">
    <property type="component" value="Unassembled WGS sequence"/>
</dbReference>
<evidence type="ECO:0000256" key="1">
    <source>
        <dbReference type="SAM" id="MobiDB-lite"/>
    </source>
</evidence>
<gene>
    <name evidence="2" type="ORF">AVEN_124601_1</name>
</gene>
<organism evidence="2 3">
    <name type="scientific">Araneus ventricosus</name>
    <name type="common">Orbweaver spider</name>
    <name type="synonym">Epeira ventricosa</name>
    <dbReference type="NCBI Taxonomy" id="182803"/>
    <lineage>
        <taxon>Eukaryota</taxon>
        <taxon>Metazoa</taxon>
        <taxon>Ecdysozoa</taxon>
        <taxon>Arthropoda</taxon>
        <taxon>Chelicerata</taxon>
        <taxon>Arachnida</taxon>
        <taxon>Araneae</taxon>
        <taxon>Araneomorphae</taxon>
        <taxon>Entelegynae</taxon>
        <taxon>Araneoidea</taxon>
        <taxon>Araneidae</taxon>
        <taxon>Araneus</taxon>
    </lineage>
</organism>
<evidence type="ECO:0000313" key="3">
    <source>
        <dbReference type="Proteomes" id="UP000499080"/>
    </source>
</evidence>
<dbReference type="AlphaFoldDB" id="A0A4Y2KTP6"/>
<evidence type="ECO:0000313" key="2">
    <source>
        <dbReference type="EMBL" id="GBN05562.1"/>
    </source>
</evidence>
<reference evidence="2 3" key="1">
    <citation type="journal article" date="2019" name="Sci. Rep.">
        <title>Orb-weaving spider Araneus ventricosus genome elucidates the spidroin gene catalogue.</title>
        <authorList>
            <person name="Kono N."/>
            <person name="Nakamura H."/>
            <person name="Ohtoshi R."/>
            <person name="Moran D.A.P."/>
            <person name="Shinohara A."/>
            <person name="Yoshida Y."/>
            <person name="Fujiwara M."/>
            <person name="Mori M."/>
            <person name="Tomita M."/>
            <person name="Arakawa K."/>
        </authorList>
    </citation>
    <scope>NUCLEOTIDE SEQUENCE [LARGE SCALE GENOMIC DNA]</scope>
</reference>
<sequence>MNENKSLFPKQKGSSYPDSKESLSERFFGNLVVGKKVVTKVSMTRVGPFDCDKTSNSSEPGIEPAFRDWMASALTTIPDGATHDGTGGSEKAFLSEFCGNGFRNGLRGNAITDLSFKPCQPFRKLLCYLGIR</sequence>